<dbReference type="Proteomes" id="UP000773614">
    <property type="component" value="Unassembled WGS sequence"/>
</dbReference>
<dbReference type="PROSITE" id="PS50983">
    <property type="entry name" value="FE_B12_PBP"/>
    <property type="match status" value="1"/>
</dbReference>
<dbReference type="CDD" id="cd01140">
    <property type="entry name" value="FatB"/>
    <property type="match status" value="1"/>
</dbReference>
<feature type="signal peptide" evidence="6">
    <location>
        <begin position="1"/>
        <end position="27"/>
    </location>
</feature>
<dbReference type="Gene3D" id="3.40.50.1980">
    <property type="entry name" value="Nitrogenase molybdenum iron protein domain"/>
    <property type="match status" value="2"/>
</dbReference>
<accession>A0A964T2M4</accession>
<comment type="subcellular location">
    <subcellularLocation>
        <location evidence="1">Cell envelope</location>
    </subcellularLocation>
</comment>
<evidence type="ECO:0000256" key="6">
    <source>
        <dbReference type="SAM" id="SignalP"/>
    </source>
</evidence>
<dbReference type="InterPro" id="IPR033870">
    <property type="entry name" value="FatB"/>
</dbReference>
<name>A0A964T2M4_9HYPH</name>
<sequence length="307" mass="32505">MPLAPLKLVAAMALALACLALPAAARAEIAVRHVQGETVLPERPKTVLVFDLAALDTLDRLGVPVAGVPGSNLPEYLAKYRDKQYLKIGTLFEPDFEAVHAAAPDLIIVGGRSAPKYAELARIAPTIDLTVDPSRYVESVRRNTETLGRIFGREKEAGALEAKLDGAMARVRALAPEAGRSLVILTTGGKVSAYGKGTRFGWVHSDLGFAQAAEGLTIATHGEPVSFEFILKTNPDTLFVIDRDAAIGRAGSSAKKTLDNDLVAATKAARNNRIVYVDPALWYIVGGGVGALTTAVEEIGDALRRAS</sequence>
<comment type="similarity">
    <text evidence="2">Belongs to the bacterial solute-binding protein 8 family.</text>
</comment>
<evidence type="ECO:0000256" key="4">
    <source>
        <dbReference type="ARBA" id="ARBA00022496"/>
    </source>
</evidence>
<dbReference type="PANTHER" id="PTHR30532:SF28">
    <property type="entry name" value="PETROBACTIN-BINDING PROTEIN YCLQ"/>
    <property type="match status" value="1"/>
</dbReference>
<evidence type="ECO:0000313" key="8">
    <source>
        <dbReference type="EMBL" id="MYZ46784.1"/>
    </source>
</evidence>
<proteinExistence type="inferred from homology"/>
<dbReference type="Pfam" id="PF01497">
    <property type="entry name" value="Peripla_BP_2"/>
    <property type="match status" value="1"/>
</dbReference>
<dbReference type="SUPFAM" id="SSF53807">
    <property type="entry name" value="Helical backbone' metal receptor"/>
    <property type="match status" value="1"/>
</dbReference>
<evidence type="ECO:0000256" key="1">
    <source>
        <dbReference type="ARBA" id="ARBA00004196"/>
    </source>
</evidence>
<dbReference type="EMBL" id="SPKJ01000006">
    <property type="protein sequence ID" value="MYZ46784.1"/>
    <property type="molecule type" value="Genomic_DNA"/>
</dbReference>
<dbReference type="InterPro" id="IPR002491">
    <property type="entry name" value="ABC_transptr_periplasmic_BD"/>
</dbReference>
<evidence type="ECO:0000259" key="7">
    <source>
        <dbReference type="PROSITE" id="PS50983"/>
    </source>
</evidence>
<feature type="domain" description="Fe/B12 periplasmic-binding" evidence="7">
    <location>
        <begin position="46"/>
        <end position="307"/>
    </location>
</feature>
<dbReference type="PROSITE" id="PS51257">
    <property type="entry name" value="PROKAR_LIPOPROTEIN"/>
    <property type="match status" value="1"/>
</dbReference>
<keyword evidence="4" id="KW-0408">Iron</keyword>
<dbReference type="OrthoDB" id="63946at2"/>
<feature type="chain" id="PRO_5037286014" evidence="6">
    <location>
        <begin position="28"/>
        <end position="307"/>
    </location>
</feature>
<keyword evidence="5 6" id="KW-0732">Signal</keyword>
<evidence type="ECO:0000256" key="3">
    <source>
        <dbReference type="ARBA" id="ARBA00022448"/>
    </source>
</evidence>
<evidence type="ECO:0000256" key="5">
    <source>
        <dbReference type="ARBA" id="ARBA00022729"/>
    </source>
</evidence>
<reference evidence="8" key="1">
    <citation type="submission" date="2019-03" db="EMBL/GenBank/DDBJ databases">
        <title>Afifella sp. nov., isolated from activated sludge.</title>
        <authorList>
            <person name="Li Q."/>
            <person name="Liu Y."/>
        </authorList>
    </citation>
    <scope>NUCLEOTIDE SEQUENCE</scope>
    <source>
        <strain evidence="8">L72</strain>
    </source>
</reference>
<dbReference type="GO" id="GO:0030288">
    <property type="term" value="C:outer membrane-bounded periplasmic space"/>
    <property type="evidence" value="ECO:0007669"/>
    <property type="project" value="TreeGrafter"/>
</dbReference>
<keyword evidence="9" id="KW-1185">Reference proteome</keyword>
<dbReference type="GO" id="GO:1901678">
    <property type="term" value="P:iron coordination entity transport"/>
    <property type="evidence" value="ECO:0007669"/>
    <property type="project" value="UniProtKB-ARBA"/>
</dbReference>
<dbReference type="PANTHER" id="PTHR30532">
    <property type="entry name" value="IRON III DICITRATE-BINDING PERIPLASMIC PROTEIN"/>
    <property type="match status" value="1"/>
</dbReference>
<evidence type="ECO:0000313" key="9">
    <source>
        <dbReference type="Proteomes" id="UP000773614"/>
    </source>
</evidence>
<organism evidence="8 9">
    <name type="scientific">Propylenella binzhouense</name>
    <dbReference type="NCBI Taxonomy" id="2555902"/>
    <lineage>
        <taxon>Bacteria</taxon>
        <taxon>Pseudomonadati</taxon>
        <taxon>Pseudomonadota</taxon>
        <taxon>Alphaproteobacteria</taxon>
        <taxon>Hyphomicrobiales</taxon>
        <taxon>Propylenellaceae</taxon>
        <taxon>Propylenella</taxon>
    </lineage>
</organism>
<dbReference type="InterPro" id="IPR051313">
    <property type="entry name" value="Bact_iron-sidero_bind"/>
</dbReference>
<keyword evidence="4" id="KW-0410">Iron transport</keyword>
<gene>
    <name evidence="8" type="ORF">E4O86_03515</name>
</gene>
<keyword evidence="4" id="KW-0406">Ion transport</keyword>
<evidence type="ECO:0000256" key="2">
    <source>
        <dbReference type="ARBA" id="ARBA00008814"/>
    </source>
</evidence>
<protein>
    <submittedName>
        <fullName evidence="8">Siderophore ABC transporter substrate-binding protein</fullName>
    </submittedName>
</protein>
<dbReference type="RefSeq" id="WP_161139130.1">
    <property type="nucleotide sequence ID" value="NZ_SPKJ01000006.1"/>
</dbReference>
<keyword evidence="3" id="KW-0813">Transport</keyword>
<dbReference type="AlphaFoldDB" id="A0A964T2M4"/>
<comment type="caution">
    <text evidence="8">The sequence shown here is derived from an EMBL/GenBank/DDBJ whole genome shotgun (WGS) entry which is preliminary data.</text>
</comment>